<name>A0A232FIU9_9HYME</name>
<reference evidence="1 2" key="1">
    <citation type="journal article" date="2017" name="Curr. Biol.">
        <title>The Evolution of Venom by Co-option of Single-Copy Genes.</title>
        <authorList>
            <person name="Martinson E.O."/>
            <person name="Mrinalini"/>
            <person name="Kelkar Y.D."/>
            <person name="Chang C.H."/>
            <person name="Werren J.H."/>
        </authorList>
    </citation>
    <scope>NUCLEOTIDE SEQUENCE [LARGE SCALE GENOMIC DNA]</scope>
    <source>
        <strain evidence="1 2">Alberta</strain>
        <tissue evidence="1">Whole body</tissue>
    </source>
</reference>
<evidence type="ECO:0000313" key="2">
    <source>
        <dbReference type="Proteomes" id="UP000215335"/>
    </source>
</evidence>
<evidence type="ECO:0000313" key="1">
    <source>
        <dbReference type="EMBL" id="OXU30605.1"/>
    </source>
</evidence>
<sequence length="63" mass="7205">MSSTPDFWLATTIFPDTRQIQPQRASLIYTFDTIAPILTIRISCVFVAPKFLNSLIVRKIYPS</sequence>
<dbReference type="Proteomes" id="UP000215335">
    <property type="component" value="Unassembled WGS sequence"/>
</dbReference>
<comment type="caution">
    <text evidence="1">The sequence shown here is derived from an EMBL/GenBank/DDBJ whole genome shotgun (WGS) entry which is preliminary data.</text>
</comment>
<protein>
    <submittedName>
        <fullName evidence="1">Uncharacterized protein</fullName>
    </submittedName>
</protein>
<gene>
    <name evidence="1" type="ORF">TSAR_007817</name>
</gene>
<keyword evidence="2" id="KW-1185">Reference proteome</keyword>
<dbReference type="AlphaFoldDB" id="A0A232FIU9"/>
<organism evidence="1 2">
    <name type="scientific">Trichomalopsis sarcophagae</name>
    <dbReference type="NCBI Taxonomy" id="543379"/>
    <lineage>
        <taxon>Eukaryota</taxon>
        <taxon>Metazoa</taxon>
        <taxon>Ecdysozoa</taxon>
        <taxon>Arthropoda</taxon>
        <taxon>Hexapoda</taxon>
        <taxon>Insecta</taxon>
        <taxon>Pterygota</taxon>
        <taxon>Neoptera</taxon>
        <taxon>Endopterygota</taxon>
        <taxon>Hymenoptera</taxon>
        <taxon>Apocrita</taxon>
        <taxon>Proctotrupomorpha</taxon>
        <taxon>Chalcidoidea</taxon>
        <taxon>Pteromalidae</taxon>
        <taxon>Pteromalinae</taxon>
        <taxon>Trichomalopsis</taxon>
    </lineage>
</organism>
<accession>A0A232FIU9</accession>
<dbReference type="EMBL" id="NNAY01000143">
    <property type="protein sequence ID" value="OXU30605.1"/>
    <property type="molecule type" value="Genomic_DNA"/>
</dbReference>
<proteinExistence type="predicted"/>